<proteinExistence type="predicted"/>
<evidence type="ECO:0000259" key="1">
    <source>
        <dbReference type="Pfam" id="PF00583"/>
    </source>
</evidence>
<dbReference type="PANTHER" id="PTHR20905:SF32">
    <property type="entry name" value="ARYLALKYLAMINE N-ACETYLTRANSFERASE-LIKE 7, ISOFORM A"/>
    <property type="match status" value="1"/>
</dbReference>
<evidence type="ECO:0000313" key="3">
    <source>
        <dbReference type="Proteomes" id="UP001549920"/>
    </source>
</evidence>
<feature type="domain" description="N-acetyltransferase" evidence="1">
    <location>
        <begin position="145"/>
        <end position="184"/>
    </location>
</feature>
<sequence length="236" mass="26936">MEQTTSTCRVWSRFVAKKSDGTTINIYIEDVLDDSMLPWIDLYAKHFLDEEPLQKAAEINKNEDAVAEFNKIKEIFINDPKLHKVACCTDTECGKNVIGAAAMKIETSEDNMDFKTQTKELTTFFDMIKYLHSTYDVFADKKVTTCYSGKGIVVHPDYRRLGIAKELVRTRRLISKEHGVPYTMAWMTARGTQKAGDDDGWETVSDVPYKDLEEKFGVVFENCPPTCKLMIARAMQ</sequence>
<comment type="caution">
    <text evidence="2">The sequence shown here is derived from an EMBL/GenBank/DDBJ whole genome shotgun (WGS) entry which is preliminary data.</text>
</comment>
<dbReference type="Proteomes" id="UP001549920">
    <property type="component" value="Unassembled WGS sequence"/>
</dbReference>
<dbReference type="Gene3D" id="3.40.630.30">
    <property type="match status" value="1"/>
</dbReference>
<dbReference type="InterPro" id="IPR016181">
    <property type="entry name" value="Acyl_CoA_acyltransferase"/>
</dbReference>
<accession>A0ABR3IAF5</accession>
<protein>
    <recommendedName>
        <fullName evidence="1">N-acetyltransferase domain-containing protein</fullName>
    </recommendedName>
</protein>
<name>A0ABR3IAF5_LOXSC</name>
<organism evidence="2 3">
    <name type="scientific">Loxostege sticticalis</name>
    <name type="common">Beet webworm moth</name>
    <dbReference type="NCBI Taxonomy" id="481309"/>
    <lineage>
        <taxon>Eukaryota</taxon>
        <taxon>Metazoa</taxon>
        <taxon>Ecdysozoa</taxon>
        <taxon>Arthropoda</taxon>
        <taxon>Hexapoda</taxon>
        <taxon>Insecta</taxon>
        <taxon>Pterygota</taxon>
        <taxon>Neoptera</taxon>
        <taxon>Endopterygota</taxon>
        <taxon>Lepidoptera</taxon>
        <taxon>Glossata</taxon>
        <taxon>Ditrysia</taxon>
        <taxon>Pyraloidea</taxon>
        <taxon>Crambidae</taxon>
        <taxon>Pyraustinae</taxon>
        <taxon>Loxostege</taxon>
    </lineage>
</organism>
<dbReference type="PANTHER" id="PTHR20905">
    <property type="entry name" value="N-ACETYLTRANSFERASE-RELATED"/>
    <property type="match status" value="1"/>
</dbReference>
<dbReference type="InterPro" id="IPR000182">
    <property type="entry name" value="GNAT_dom"/>
</dbReference>
<keyword evidence="3" id="KW-1185">Reference proteome</keyword>
<dbReference type="CDD" id="cd04301">
    <property type="entry name" value="NAT_SF"/>
    <property type="match status" value="1"/>
</dbReference>
<dbReference type="SUPFAM" id="SSF55729">
    <property type="entry name" value="Acyl-CoA N-acyltransferases (Nat)"/>
    <property type="match status" value="1"/>
</dbReference>
<dbReference type="Pfam" id="PF00583">
    <property type="entry name" value="Acetyltransf_1"/>
    <property type="match status" value="1"/>
</dbReference>
<evidence type="ECO:0000313" key="2">
    <source>
        <dbReference type="EMBL" id="KAL0893244.1"/>
    </source>
</evidence>
<dbReference type="EMBL" id="JBEUOH010000006">
    <property type="protein sequence ID" value="KAL0893244.1"/>
    <property type="molecule type" value="Genomic_DNA"/>
</dbReference>
<gene>
    <name evidence="2" type="ORF">ABMA27_014845</name>
</gene>
<reference evidence="2 3" key="1">
    <citation type="submission" date="2024-06" db="EMBL/GenBank/DDBJ databases">
        <title>A chromosome-level genome assembly of beet webworm, Loxostege sticticalis.</title>
        <authorList>
            <person name="Zhang Y."/>
        </authorList>
    </citation>
    <scope>NUCLEOTIDE SEQUENCE [LARGE SCALE GENOMIC DNA]</scope>
    <source>
        <strain evidence="2">AQ026</strain>
        <tissue evidence="2">Whole body</tissue>
    </source>
</reference>